<dbReference type="AlphaFoldDB" id="A0A9P4W521"/>
<name>A0A9P4W521_CURKU</name>
<gene>
    <name evidence="2" type="ORF">E8E13_007793</name>
</gene>
<keyword evidence="3" id="KW-1185">Reference proteome</keyword>
<accession>A0A9P4W521</accession>
<dbReference type="Proteomes" id="UP000801428">
    <property type="component" value="Unassembled WGS sequence"/>
</dbReference>
<organism evidence="2 3">
    <name type="scientific">Curvularia kusanoi</name>
    <name type="common">Cochliobolus kusanoi</name>
    <dbReference type="NCBI Taxonomy" id="90978"/>
    <lineage>
        <taxon>Eukaryota</taxon>
        <taxon>Fungi</taxon>
        <taxon>Dikarya</taxon>
        <taxon>Ascomycota</taxon>
        <taxon>Pezizomycotina</taxon>
        <taxon>Dothideomycetes</taxon>
        <taxon>Pleosporomycetidae</taxon>
        <taxon>Pleosporales</taxon>
        <taxon>Pleosporineae</taxon>
        <taxon>Pleosporaceae</taxon>
        <taxon>Curvularia</taxon>
    </lineage>
</organism>
<evidence type="ECO:0000313" key="2">
    <source>
        <dbReference type="EMBL" id="KAF2999443.1"/>
    </source>
</evidence>
<comment type="caution">
    <text evidence="2">The sequence shown here is derived from an EMBL/GenBank/DDBJ whole genome shotgun (WGS) entry which is preliminary data.</text>
</comment>
<feature type="region of interest" description="Disordered" evidence="1">
    <location>
        <begin position="1"/>
        <end position="20"/>
    </location>
</feature>
<reference evidence="2" key="1">
    <citation type="submission" date="2019-04" db="EMBL/GenBank/DDBJ databases">
        <title>Sequencing of skin fungus with MAO and IRED activity.</title>
        <authorList>
            <person name="Marsaioli A.J."/>
            <person name="Bonatto J.M.C."/>
            <person name="Reis Junior O."/>
        </authorList>
    </citation>
    <scope>NUCLEOTIDE SEQUENCE</scope>
    <source>
        <strain evidence="2">30M1</strain>
    </source>
</reference>
<feature type="region of interest" description="Disordered" evidence="1">
    <location>
        <begin position="82"/>
        <end position="160"/>
    </location>
</feature>
<feature type="compositionally biased region" description="Basic and acidic residues" evidence="1">
    <location>
        <begin position="149"/>
        <end position="160"/>
    </location>
</feature>
<dbReference type="OrthoDB" id="3889136at2759"/>
<evidence type="ECO:0000256" key="1">
    <source>
        <dbReference type="SAM" id="MobiDB-lite"/>
    </source>
</evidence>
<protein>
    <submittedName>
        <fullName evidence="2">Uncharacterized protein</fullName>
    </submittedName>
</protein>
<sequence length="160" mass="17537">MPPKASNKTDKAATTGETTFRWTPENDRALLILCLGRTVGPVDYTKFVDALPEGANYQGIRQRVGKLRAEQKTKYDEMNWELTAEASVQPLKPKSSTASRKRKGKADEDEEGGEEPKPKKVQGKAGASGKKTKAVVKKEEMDEEEGDGVEGKGVEDPEEV</sequence>
<dbReference type="EMBL" id="SWKU01000017">
    <property type="protein sequence ID" value="KAF2999443.1"/>
    <property type="molecule type" value="Genomic_DNA"/>
</dbReference>
<evidence type="ECO:0000313" key="3">
    <source>
        <dbReference type="Proteomes" id="UP000801428"/>
    </source>
</evidence>
<proteinExistence type="predicted"/>